<evidence type="ECO:0000313" key="4">
    <source>
        <dbReference type="Proteomes" id="UP000256572"/>
    </source>
</evidence>
<sequence>MASVEQTAIAREALFSQNRPWLKIVSITDTSISKYSDEIASVVKFNAHPVYKNLGSGLAQDVQFIAGIYVIGAGPNPKELCRNYAKHLHSDGDIVFPQETSNDGGYNTFQFTFEDLEKEANKVLTIEPRSELYLGVTGCLLYRGHGNSSVLISGFNGTIDLDKDASSKLNIPESKYLSPYSALFQGPRNPELKVHVHHMNYWAE</sequence>
<dbReference type="Proteomes" id="UP000256572">
    <property type="component" value="Plasmid pSH1"/>
</dbReference>
<keyword evidence="1" id="KW-0614">Plasmid</keyword>
<evidence type="ECO:0000313" key="1">
    <source>
        <dbReference type="EMBL" id="AXN01952.1"/>
    </source>
</evidence>
<reference evidence="2 3" key="2">
    <citation type="submission" date="2017-10" db="EMBL/GenBank/DDBJ databases">
        <title>Genomic analysis of the genus Acetobacter.</title>
        <authorList>
            <person name="Kim K.H."/>
            <person name="Chun B.H."/>
            <person name="Son A.R."/>
            <person name="Jeon C.O."/>
        </authorList>
    </citation>
    <scope>NUCLEOTIDE SEQUENCE [LARGE SCALE GENOMIC DNA]</scope>
    <source>
        <strain evidence="2 3">LHT 2458</strain>
    </source>
</reference>
<dbReference type="Proteomes" id="UP000228751">
    <property type="component" value="Unassembled WGS sequence"/>
</dbReference>
<gene>
    <name evidence="1" type="ORF">CJF59_14775</name>
    <name evidence="2" type="ORF">CSR02_03295</name>
</gene>
<geneLocation type="plasmid" evidence="4">
    <name>psh1</name>
</geneLocation>
<accession>A0A2G4REN7</accession>
<dbReference type="AlphaFoldDB" id="A0A2G4REN7"/>
<geneLocation type="plasmid" evidence="1">
    <name>pSH1</name>
</geneLocation>
<evidence type="ECO:0000313" key="2">
    <source>
        <dbReference type="EMBL" id="PHY95007.1"/>
    </source>
</evidence>
<name>A0A2G4REN7_9PROT</name>
<reference evidence="1 4" key="1">
    <citation type="submission" date="2017-09" db="EMBL/GenBank/DDBJ databases">
        <authorList>
            <person name="Kim K.H."/>
            <person name="Chun B.H."/>
            <person name="Han G.S."/>
            <person name="Hyun S.G."/>
            <person name="Jeon C.O."/>
        </authorList>
    </citation>
    <scope>NUCLEOTIDE SEQUENCE [LARGE SCALE GENOMIC DNA]</scope>
    <source>
        <strain evidence="1 4">SH</strain>
        <plasmid evidence="1">pSH1</plasmid>
        <plasmid evidence="4">psh1</plasmid>
    </source>
</reference>
<dbReference type="OrthoDB" id="7278555at2"/>
<reference evidence="1 4" key="3">
    <citation type="submission" date="2018-08" db="EMBL/GenBank/DDBJ databases">
        <title>Acetobacter oryzifermentans sp. nov., isolated from Korea traditional vinegar and reclassification of Acetobacter pasteurianus subsp. ascendens (Henneberg 1898) as Acetobacter ascendens comb. nov.</title>
        <authorList>
            <person name="Cho G.Y."/>
            <person name="Lee S.H."/>
        </authorList>
    </citation>
    <scope>NUCLEOTIDE SEQUENCE [LARGE SCALE GENOMIC DNA]</scope>
    <source>
        <strain evidence="1 4">SH</strain>
        <plasmid evidence="1">pSH1</plasmid>
        <plasmid evidence="4">psh1</plasmid>
    </source>
</reference>
<protein>
    <submittedName>
        <fullName evidence="2">Uncharacterized protein</fullName>
    </submittedName>
</protein>
<dbReference type="EMBL" id="CP023190">
    <property type="protein sequence ID" value="AXN01952.1"/>
    <property type="molecule type" value="Genomic_DNA"/>
</dbReference>
<keyword evidence="3" id="KW-1185">Reference proteome</keyword>
<dbReference type="EMBL" id="PEBQ01000043">
    <property type="protein sequence ID" value="PHY95007.1"/>
    <property type="molecule type" value="Genomic_DNA"/>
</dbReference>
<proteinExistence type="predicted"/>
<organism evidence="2 3">
    <name type="scientific">Acetobacter pomorum</name>
    <dbReference type="NCBI Taxonomy" id="65959"/>
    <lineage>
        <taxon>Bacteria</taxon>
        <taxon>Pseudomonadati</taxon>
        <taxon>Pseudomonadota</taxon>
        <taxon>Alphaproteobacteria</taxon>
        <taxon>Acetobacterales</taxon>
        <taxon>Acetobacteraceae</taxon>
        <taxon>Acetobacter</taxon>
    </lineage>
</organism>
<evidence type="ECO:0000313" key="3">
    <source>
        <dbReference type="Proteomes" id="UP000228751"/>
    </source>
</evidence>